<protein>
    <recommendedName>
        <fullName evidence="3">PepSY domain-containing protein</fullName>
    </recommendedName>
</protein>
<keyword evidence="2" id="KW-1185">Reference proteome</keyword>
<dbReference type="Proteomes" id="UP000199450">
    <property type="component" value="Unassembled WGS sequence"/>
</dbReference>
<dbReference type="AlphaFoldDB" id="A0A1H7YLQ7"/>
<dbReference type="RefSeq" id="WP_089999615.1">
    <property type="nucleotide sequence ID" value="NZ_FOBV01000003.1"/>
</dbReference>
<evidence type="ECO:0000313" key="2">
    <source>
        <dbReference type="Proteomes" id="UP000199450"/>
    </source>
</evidence>
<evidence type="ECO:0000313" key="1">
    <source>
        <dbReference type="EMBL" id="SEM47166.1"/>
    </source>
</evidence>
<dbReference type="OrthoDB" id="1261223at2"/>
<name>A0A1H7YLQ7_9FLAO</name>
<dbReference type="EMBL" id="FOBV01000003">
    <property type="protein sequence ID" value="SEM47166.1"/>
    <property type="molecule type" value="Genomic_DNA"/>
</dbReference>
<gene>
    <name evidence="1" type="ORF">SAMN05421856_103411</name>
</gene>
<proteinExistence type="predicted"/>
<evidence type="ECO:0008006" key="3">
    <source>
        <dbReference type="Google" id="ProtNLM"/>
    </source>
</evidence>
<organism evidence="1 2">
    <name type="scientific">Chryseobacterium taichungense</name>
    <dbReference type="NCBI Taxonomy" id="295069"/>
    <lineage>
        <taxon>Bacteria</taxon>
        <taxon>Pseudomonadati</taxon>
        <taxon>Bacteroidota</taxon>
        <taxon>Flavobacteriia</taxon>
        <taxon>Flavobacteriales</taxon>
        <taxon>Weeksellaceae</taxon>
        <taxon>Chryseobacterium group</taxon>
        <taxon>Chryseobacterium</taxon>
    </lineage>
</organism>
<reference evidence="2" key="1">
    <citation type="submission" date="2016-10" db="EMBL/GenBank/DDBJ databases">
        <authorList>
            <person name="Varghese N."/>
            <person name="Submissions S."/>
        </authorList>
    </citation>
    <scope>NUCLEOTIDE SEQUENCE [LARGE SCALE GENOMIC DNA]</scope>
    <source>
        <strain evidence="2">DSM 17453</strain>
    </source>
</reference>
<accession>A0A1H7YLQ7</accession>
<sequence>MITKEQALENAIEYIKKRNRNYVYIVTKEKIIYEEKKYINYGKYEEQERNIYVINYDIEGYTEPIPHFIAVDAETGEVLFTATPHGYVEDWED</sequence>
<dbReference type="STRING" id="295069.SAMN05421856_103411"/>